<accession>A0A5S5D650</accession>
<feature type="domain" description="Fibronectin type-III" evidence="2">
    <location>
        <begin position="38"/>
        <end position="132"/>
    </location>
</feature>
<dbReference type="PROSITE" id="PS50853">
    <property type="entry name" value="FN3"/>
    <property type="match status" value="1"/>
</dbReference>
<evidence type="ECO:0000313" key="4">
    <source>
        <dbReference type="Proteomes" id="UP000325105"/>
    </source>
</evidence>
<dbReference type="InterPro" id="IPR013783">
    <property type="entry name" value="Ig-like_fold"/>
</dbReference>
<dbReference type="Pfam" id="PF16318">
    <property type="entry name" value="DUF4957"/>
    <property type="match status" value="1"/>
</dbReference>
<dbReference type="OrthoDB" id="691503at2"/>
<dbReference type="AlphaFoldDB" id="A0A5S5D650"/>
<evidence type="ECO:0000259" key="2">
    <source>
        <dbReference type="PROSITE" id="PS50853"/>
    </source>
</evidence>
<dbReference type="InterPro" id="IPR011050">
    <property type="entry name" value="Pectin_lyase_fold/virulence"/>
</dbReference>
<comment type="caution">
    <text evidence="3">The sequence shown here is derived from an EMBL/GenBank/DDBJ whole genome shotgun (WGS) entry which is preliminary data.</text>
</comment>
<dbReference type="Proteomes" id="UP000325105">
    <property type="component" value="Unassembled WGS sequence"/>
</dbReference>
<dbReference type="SUPFAM" id="SSF49265">
    <property type="entry name" value="Fibronectin type III"/>
    <property type="match status" value="1"/>
</dbReference>
<dbReference type="InterPro" id="IPR032530">
    <property type="entry name" value="DUF4957"/>
</dbReference>
<organism evidence="3 4">
    <name type="scientific">Sphingobacterium allocomposti</name>
    <dbReference type="NCBI Taxonomy" id="415956"/>
    <lineage>
        <taxon>Bacteria</taxon>
        <taxon>Pseudomonadati</taxon>
        <taxon>Bacteroidota</taxon>
        <taxon>Sphingobacteriia</taxon>
        <taxon>Sphingobacteriales</taxon>
        <taxon>Sphingobacteriaceae</taxon>
        <taxon>Sphingobacterium</taxon>
    </lineage>
</organism>
<dbReference type="EMBL" id="VNHX01000024">
    <property type="protein sequence ID" value="TYP90252.1"/>
    <property type="molecule type" value="Genomic_DNA"/>
</dbReference>
<dbReference type="SUPFAM" id="SSF51126">
    <property type="entry name" value="Pectin lyase-like"/>
    <property type="match status" value="1"/>
</dbReference>
<proteinExistence type="predicted"/>
<dbReference type="SMART" id="SM00060">
    <property type="entry name" value="FN3"/>
    <property type="match status" value="2"/>
</dbReference>
<keyword evidence="1" id="KW-0677">Repeat</keyword>
<dbReference type="Gene3D" id="2.60.40.10">
    <property type="entry name" value="Immunoglobulins"/>
    <property type="match status" value="1"/>
</dbReference>
<protein>
    <submittedName>
        <fullName evidence="3">Fibronectin type III domain protein</fullName>
    </submittedName>
</protein>
<sequence length="514" mass="56499">MKYQNIILLITFISLTMSSCKDGLLHEITELNLERALSPTGLTAQVVERTGVRLSWKRVNNAQRYNIEIYDNPDFSGEPVKEVEDVSFDQLPYTVLGLEGETTYTVRVRALGEGLEESKWISVNFTTDVEQIFNTVDPETLTATSVTLTWPAGESATEIILMPGEIRHAVTSAEVNAGTAVISGLLSDVTYTATLKNGQKTRGVISFTTLLGEGVTKVSPGDDLAGMIEMVDEGAILALEPGTYTINASLAIKKSLTIQGYRPSDRPLIKGAVFRLSNNSGLILKDLVLDGSGNGSGDQTVIYEAASDSPYGDFLMENCDVKYYRKGLYYVNVKARIPAVEFKNNIISNIECDGGDFIDFRQGIADELNFVDNTVYNSAAARDLFRMDSNGSNNFGSVDSKITIMTNTFYNTIRDNTKRYLYIRTSKNSVSVVKNLIVQSDALYTDQNATTITLLSANNYYNAPNFTVSSRSNAKNDSGNYTSLNPEFTNPDQGDFTINNIDLKLNGIGASRWR</sequence>
<gene>
    <name evidence="3" type="ORF">BC792_12433</name>
</gene>
<dbReference type="Pfam" id="PF17161">
    <property type="entry name" value="DUF5123"/>
    <property type="match status" value="1"/>
</dbReference>
<evidence type="ECO:0000256" key="1">
    <source>
        <dbReference type="ARBA" id="ARBA00022737"/>
    </source>
</evidence>
<dbReference type="PANTHER" id="PTHR46708">
    <property type="entry name" value="TENASCIN"/>
    <property type="match status" value="1"/>
</dbReference>
<dbReference type="InterPro" id="IPR036116">
    <property type="entry name" value="FN3_sf"/>
</dbReference>
<dbReference type="Pfam" id="PF00041">
    <property type="entry name" value="fn3"/>
    <property type="match status" value="1"/>
</dbReference>
<dbReference type="RefSeq" id="WP_148909878.1">
    <property type="nucleotide sequence ID" value="NZ_VNHX01000024.1"/>
</dbReference>
<dbReference type="InterPro" id="IPR050991">
    <property type="entry name" value="ECM_Regulatory_Proteins"/>
</dbReference>
<reference evidence="3 4" key="1">
    <citation type="submission" date="2019-07" db="EMBL/GenBank/DDBJ databases">
        <title>Genomic Encyclopedia of Archaeal and Bacterial Type Strains, Phase II (KMG-II): from individual species to whole genera.</title>
        <authorList>
            <person name="Goeker M."/>
        </authorList>
    </citation>
    <scope>NUCLEOTIDE SEQUENCE [LARGE SCALE GENOMIC DNA]</scope>
    <source>
        <strain evidence="3 4">DSM 18850</strain>
    </source>
</reference>
<dbReference type="PANTHER" id="PTHR46708:SF2">
    <property type="entry name" value="FIBRONECTIN TYPE-III DOMAIN-CONTAINING PROTEIN"/>
    <property type="match status" value="1"/>
</dbReference>
<dbReference type="InterPro" id="IPR003961">
    <property type="entry name" value="FN3_dom"/>
</dbReference>
<keyword evidence="4" id="KW-1185">Reference proteome</keyword>
<dbReference type="CDD" id="cd00063">
    <property type="entry name" value="FN3"/>
    <property type="match status" value="1"/>
</dbReference>
<dbReference type="PROSITE" id="PS51257">
    <property type="entry name" value="PROKAR_LIPOPROTEIN"/>
    <property type="match status" value="1"/>
</dbReference>
<name>A0A5S5D650_9SPHI</name>
<evidence type="ECO:0000313" key="3">
    <source>
        <dbReference type="EMBL" id="TYP90252.1"/>
    </source>
</evidence>
<dbReference type="InterPro" id="IPR033427">
    <property type="entry name" value="DUF5123"/>
</dbReference>